<reference evidence="1 2" key="1">
    <citation type="journal article" date="2009" name="Stand. Genomic Sci.">
        <title>Complete genome sequence of Pedobacter heparinus type strain (HIM 762-3).</title>
        <authorList>
            <person name="Han C."/>
            <person name="Spring S."/>
            <person name="Lapidus A."/>
            <person name="Del Rio T.G."/>
            <person name="Tice H."/>
            <person name="Copeland A."/>
            <person name="Cheng J.F."/>
            <person name="Lucas S."/>
            <person name="Chen F."/>
            <person name="Nolan M."/>
            <person name="Bruce D."/>
            <person name="Goodwin L."/>
            <person name="Pitluck S."/>
            <person name="Ivanova N."/>
            <person name="Mavromatis K."/>
            <person name="Mikhailova N."/>
            <person name="Pati A."/>
            <person name="Chen A."/>
            <person name="Palaniappan K."/>
            <person name="Land M."/>
            <person name="Hauser L."/>
            <person name="Chang Y.J."/>
            <person name="Jeffries C.C."/>
            <person name="Saunders E."/>
            <person name="Chertkov O."/>
            <person name="Brettin T."/>
            <person name="Goker M."/>
            <person name="Rohde M."/>
            <person name="Bristow J."/>
            <person name="Eisen J.A."/>
            <person name="Markowitz V."/>
            <person name="Hugenholtz P."/>
            <person name="Kyrpides N.C."/>
            <person name="Klenk H.P."/>
            <person name="Detter J.C."/>
        </authorList>
    </citation>
    <scope>NUCLEOTIDE SEQUENCE [LARGE SCALE GENOMIC DNA]</scope>
    <source>
        <strain evidence="2">ATCC 13125 / DSM 2366 / CIP 104194 / JCM 7457 / NBRC 12017 / NCIMB 9290 / NRRL B-14731 / HIM 762-3</strain>
    </source>
</reference>
<dbReference type="STRING" id="485917.Phep_3665"/>
<dbReference type="EMBL" id="CP001681">
    <property type="protein sequence ID" value="ACU05856.1"/>
    <property type="molecule type" value="Genomic_DNA"/>
</dbReference>
<dbReference type="AlphaFoldDB" id="C6XU63"/>
<protein>
    <recommendedName>
        <fullName evidence="3">Lipoprotein</fullName>
    </recommendedName>
</protein>
<evidence type="ECO:0008006" key="3">
    <source>
        <dbReference type="Google" id="ProtNLM"/>
    </source>
</evidence>
<proteinExistence type="predicted"/>
<dbReference type="OrthoDB" id="799779at2"/>
<keyword evidence="2" id="KW-1185">Reference proteome</keyword>
<evidence type="ECO:0000313" key="2">
    <source>
        <dbReference type="Proteomes" id="UP000000852"/>
    </source>
</evidence>
<organism evidence="1 2">
    <name type="scientific">Pedobacter heparinus (strain ATCC 13125 / DSM 2366 / CIP 104194 / JCM 7457 / NBRC 12017 / NCIMB 9290 / NRRL B-14731 / HIM 762-3)</name>
    <dbReference type="NCBI Taxonomy" id="485917"/>
    <lineage>
        <taxon>Bacteria</taxon>
        <taxon>Pseudomonadati</taxon>
        <taxon>Bacteroidota</taxon>
        <taxon>Sphingobacteriia</taxon>
        <taxon>Sphingobacteriales</taxon>
        <taxon>Sphingobacteriaceae</taxon>
        <taxon>Pedobacter</taxon>
    </lineage>
</organism>
<dbReference type="PROSITE" id="PS51257">
    <property type="entry name" value="PROKAR_LIPOPROTEIN"/>
    <property type="match status" value="1"/>
</dbReference>
<dbReference type="KEGG" id="phe:Phep_3665"/>
<dbReference type="Proteomes" id="UP000000852">
    <property type="component" value="Chromosome"/>
</dbReference>
<dbReference type="RefSeq" id="WP_015809465.1">
    <property type="nucleotide sequence ID" value="NC_013061.1"/>
</dbReference>
<name>C6XU63_PEDHD</name>
<accession>C6XU63</accession>
<gene>
    <name evidence="1" type="ordered locus">Phep_3665</name>
</gene>
<sequence length="134" mass="16001">MKYFLFIYGLISLSGCAYQPLLKSNIKTVHILFKDNQENYSYKLYDDSVVKWDKRNIGIKRALSNNRNRLPLLKKEDPDYLAHFFINKKNHKYMPIKVLPLKEFGYIEMNSSKVIFYGIMRDALIDLTNDRVYY</sequence>
<evidence type="ECO:0000313" key="1">
    <source>
        <dbReference type="EMBL" id="ACU05856.1"/>
    </source>
</evidence>
<dbReference type="HOGENOM" id="CLU_1894226_0_0_10"/>